<dbReference type="Pfam" id="PF03592">
    <property type="entry name" value="Terminase_2"/>
    <property type="match status" value="1"/>
</dbReference>
<dbReference type="EMBL" id="BK032694">
    <property type="protein sequence ID" value="DAF55571.1"/>
    <property type="molecule type" value="Genomic_DNA"/>
</dbReference>
<keyword evidence="2" id="KW-0231">Viral genome packaging</keyword>
<dbReference type="Gene3D" id="1.10.10.1400">
    <property type="entry name" value="Terminase, small subunit, N-terminal DNA-binding domain, HTH motif"/>
    <property type="match status" value="1"/>
</dbReference>
<evidence type="ECO:0000256" key="1">
    <source>
        <dbReference type="ARBA" id="ARBA00022612"/>
    </source>
</evidence>
<dbReference type="PANTHER" id="PTHR41328:SF2">
    <property type="entry name" value="TERMINASE SMALL SUBUNIT"/>
    <property type="match status" value="1"/>
</dbReference>
<keyword evidence="1" id="KW-1188">Viral release from host cell</keyword>
<organism evidence="3">
    <name type="scientific">Siphoviridae sp. ctBtT10</name>
    <dbReference type="NCBI Taxonomy" id="2827805"/>
    <lineage>
        <taxon>Viruses</taxon>
        <taxon>Duplodnaviria</taxon>
        <taxon>Heunggongvirae</taxon>
        <taxon>Uroviricota</taxon>
        <taxon>Caudoviricetes</taxon>
    </lineage>
</organism>
<name>A0A8S5SXR2_9CAUD</name>
<sequence length="155" mass="17399">MRQQRFVDEYIISGNATQAAIKAGYSEKTAGRIAGQNLKKLEVKAYLDEKMAELQAKNIMSAEEALSILSDIARGRRDEEVLMMDPTTGEVRRLTKKADNATVIKAIQELLKRYPTAKQAEKLELEIEKLRVQMDQGVVSDLNITIVDEWAKDGS</sequence>
<dbReference type="InterPro" id="IPR005335">
    <property type="entry name" value="Terminase_ssu"/>
</dbReference>
<evidence type="ECO:0000256" key="2">
    <source>
        <dbReference type="ARBA" id="ARBA00023219"/>
    </source>
</evidence>
<dbReference type="InterPro" id="IPR052404">
    <property type="entry name" value="SPP1-like_terminase"/>
</dbReference>
<dbReference type="GO" id="GO:0051276">
    <property type="term" value="P:chromosome organization"/>
    <property type="evidence" value="ECO:0007669"/>
    <property type="project" value="InterPro"/>
</dbReference>
<accession>A0A8S5SXR2</accession>
<reference evidence="3" key="1">
    <citation type="journal article" date="2021" name="Proc. Natl. Acad. Sci. U.S.A.">
        <title>A Catalog of Tens of Thousands of Viruses from Human Metagenomes Reveals Hidden Associations with Chronic Diseases.</title>
        <authorList>
            <person name="Tisza M.J."/>
            <person name="Buck C.B."/>
        </authorList>
    </citation>
    <scope>NUCLEOTIDE SEQUENCE</scope>
    <source>
        <strain evidence="3">CtBtT10</strain>
    </source>
</reference>
<protein>
    <submittedName>
        <fullName evidence="3">Terminase small subunit</fullName>
    </submittedName>
</protein>
<dbReference type="PANTHER" id="PTHR41328">
    <property type="entry name" value="TERMINASE SMALL SUBUNIT-RELATED"/>
    <property type="match status" value="1"/>
</dbReference>
<proteinExistence type="predicted"/>
<evidence type="ECO:0000313" key="3">
    <source>
        <dbReference type="EMBL" id="DAF55571.1"/>
    </source>
</evidence>
<dbReference type="InterPro" id="IPR038713">
    <property type="entry name" value="Terminase_Gp1_N_sf"/>
</dbReference>